<dbReference type="InterPro" id="IPR031127">
    <property type="entry name" value="E3_UB_ligase_RBR"/>
</dbReference>
<proteinExistence type="predicted"/>
<reference evidence="8" key="1">
    <citation type="submission" date="2023-04" db="EMBL/GenBank/DDBJ databases">
        <title>Black Yeasts Isolated from many extreme environments.</title>
        <authorList>
            <person name="Coleine C."/>
            <person name="Stajich J.E."/>
            <person name="Selbmann L."/>
        </authorList>
    </citation>
    <scope>NUCLEOTIDE SEQUENCE</scope>
    <source>
        <strain evidence="8">CCFEE 5312</strain>
    </source>
</reference>
<protein>
    <recommendedName>
        <fullName evidence="7">RING-type domain-containing protein</fullName>
    </recommendedName>
</protein>
<evidence type="ECO:0000313" key="8">
    <source>
        <dbReference type="EMBL" id="KAK3050613.1"/>
    </source>
</evidence>
<keyword evidence="4" id="KW-0863">Zinc-finger</keyword>
<evidence type="ECO:0000259" key="7">
    <source>
        <dbReference type="PROSITE" id="PS51873"/>
    </source>
</evidence>
<organism evidence="8 9">
    <name type="scientific">Extremus antarcticus</name>
    <dbReference type="NCBI Taxonomy" id="702011"/>
    <lineage>
        <taxon>Eukaryota</taxon>
        <taxon>Fungi</taxon>
        <taxon>Dikarya</taxon>
        <taxon>Ascomycota</taxon>
        <taxon>Pezizomycotina</taxon>
        <taxon>Dothideomycetes</taxon>
        <taxon>Dothideomycetidae</taxon>
        <taxon>Mycosphaerellales</taxon>
        <taxon>Extremaceae</taxon>
        <taxon>Extremus</taxon>
    </lineage>
</organism>
<dbReference type="InterPro" id="IPR044066">
    <property type="entry name" value="TRIAD_supradom"/>
</dbReference>
<evidence type="ECO:0000313" key="9">
    <source>
        <dbReference type="Proteomes" id="UP001271007"/>
    </source>
</evidence>
<evidence type="ECO:0000256" key="1">
    <source>
        <dbReference type="ARBA" id="ARBA00022679"/>
    </source>
</evidence>
<keyword evidence="2" id="KW-0479">Metal-binding</keyword>
<dbReference type="Gene3D" id="1.20.120.1750">
    <property type="match status" value="1"/>
</dbReference>
<keyword evidence="9" id="KW-1185">Reference proteome</keyword>
<keyword evidence="5" id="KW-0833">Ubl conjugation pathway</keyword>
<dbReference type="EMBL" id="JAWDJX010000031">
    <property type="protein sequence ID" value="KAK3050613.1"/>
    <property type="molecule type" value="Genomic_DNA"/>
</dbReference>
<evidence type="ECO:0000256" key="4">
    <source>
        <dbReference type="ARBA" id="ARBA00022771"/>
    </source>
</evidence>
<evidence type="ECO:0000256" key="5">
    <source>
        <dbReference type="ARBA" id="ARBA00022786"/>
    </source>
</evidence>
<dbReference type="PROSITE" id="PS51873">
    <property type="entry name" value="TRIAD"/>
    <property type="match status" value="1"/>
</dbReference>
<keyword evidence="1" id="KW-0808">Transferase</keyword>
<dbReference type="SUPFAM" id="SSF57850">
    <property type="entry name" value="RING/U-box"/>
    <property type="match status" value="1"/>
</dbReference>
<evidence type="ECO:0000256" key="3">
    <source>
        <dbReference type="ARBA" id="ARBA00022737"/>
    </source>
</evidence>
<evidence type="ECO:0000256" key="6">
    <source>
        <dbReference type="ARBA" id="ARBA00022833"/>
    </source>
</evidence>
<keyword evidence="6" id="KW-0862">Zinc</keyword>
<dbReference type="PANTHER" id="PTHR11685">
    <property type="entry name" value="RBR FAMILY RING FINGER AND IBR DOMAIN-CONTAINING"/>
    <property type="match status" value="1"/>
</dbReference>
<dbReference type="AlphaFoldDB" id="A0AAJ0DB84"/>
<dbReference type="GO" id="GO:0008270">
    <property type="term" value="F:zinc ion binding"/>
    <property type="evidence" value="ECO:0007669"/>
    <property type="project" value="UniProtKB-KW"/>
</dbReference>
<evidence type="ECO:0000256" key="2">
    <source>
        <dbReference type="ARBA" id="ARBA00022723"/>
    </source>
</evidence>
<name>A0AAJ0DB84_9PEZI</name>
<dbReference type="GO" id="GO:0016567">
    <property type="term" value="P:protein ubiquitination"/>
    <property type="evidence" value="ECO:0007669"/>
    <property type="project" value="InterPro"/>
</dbReference>
<gene>
    <name evidence="8" type="ORF">LTR09_008253</name>
</gene>
<keyword evidence="3" id="KW-0677">Repeat</keyword>
<dbReference type="GO" id="GO:0004842">
    <property type="term" value="F:ubiquitin-protein transferase activity"/>
    <property type="evidence" value="ECO:0007669"/>
    <property type="project" value="InterPro"/>
</dbReference>
<accession>A0AAJ0DB84</accession>
<sequence length="334" mass="37418">MQTPRDVWQEIKDDADLATTKLMFEVEHSDVKWRVEDGQRLNGKYRAENAFGPYTRWELGLSSSLSSPLMTTPHKRAASKEISEEPAKILKAENHHFTCIVCLDNYDLEQGVHAPCGEFYCDEDLTELFRNAMTEAPIHLPRCCGQVVPYEMVGDHLEVNLAEAFYQKMEELGDRRRVYCHKCSTYISEKNRNAILATCSICRAGTCVLCHRATHAGPCIIGKGAEGFLQLAKAKGWQICYSCETMVERDDGCNHMTCFCDAHFCHVCGTPWLNCGCRKDDEVRLLNVSQKKLARNKLKDVNKLVQPVAISVAATSQNTPSAVSVVGCDSVRSV</sequence>
<comment type="caution">
    <text evidence="8">The sequence shown here is derived from an EMBL/GenBank/DDBJ whole genome shotgun (WGS) entry which is preliminary data.</text>
</comment>
<dbReference type="CDD" id="cd22584">
    <property type="entry name" value="Rcat_RBR_unk"/>
    <property type="match status" value="1"/>
</dbReference>
<feature type="domain" description="RING-type" evidence="7">
    <location>
        <begin position="95"/>
        <end position="281"/>
    </location>
</feature>
<dbReference type="Proteomes" id="UP001271007">
    <property type="component" value="Unassembled WGS sequence"/>
</dbReference>